<dbReference type="Pfam" id="PF10035">
    <property type="entry name" value="DUF2179"/>
    <property type="match status" value="1"/>
</dbReference>
<dbReference type="EMBL" id="CYYP01000002">
    <property type="protein sequence ID" value="CUN46415.1"/>
    <property type="molecule type" value="Genomic_DNA"/>
</dbReference>
<evidence type="ECO:0000256" key="5">
    <source>
        <dbReference type="ARBA" id="ARBA00023136"/>
    </source>
</evidence>
<evidence type="ECO:0000259" key="8">
    <source>
        <dbReference type="Pfam" id="PF10035"/>
    </source>
</evidence>
<sequence length="335" mass="36667">MANAIDQLTDRVLVLGRLTIVRRAITAVAVTISSVLQTFLIQAFIRPADLLPSGLTGVAVLLDRVTSLGGVRIDISLGMLALNIPVALLCWSGISKRFVIFSMMQVVLSSLFLNVFHFAPFLGDKIMLIIFGGVVSGLGAAIALKSGASTGGTDFIALWVSNHTGKTIWGVIFGFNCFILAIFGFMFGWDKAAYSIVFQFISTKTIDSFYRRYDRVTLQITTRKADEVMTAYVNHFQHGISCAEVVGGYSREKMYLLHTVVSTYESQDIIKLVCDVDPGAVINVFHTLNFVGGWWGGHVDEPMPTAVPDPDKPARMASRQARLSEQDSLQQDDGK</sequence>
<feature type="transmembrane region" description="Helical" evidence="7">
    <location>
        <begin position="24"/>
        <end position="45"/>
    </location>
</feature>
<comment type="subcellular location">
    <subcellularLocation>
        <location evidence="1">Cell membrane</location>
        <topology evidence="1">Multi-pass membrane protein</topology>
    </subcellularLocation>
</comment>
<keyword evidence="2" id="KW-1003">Cell membrane</keyword>
<feature type="transmembrane region" description="Helical" evidence="7">
    <location>
        <begin position="98"/>
        <end position="120"/>
    </location>
</feature>
<dbReference type="Gene3D" id="3.30.70.120">
    <property type="match status" value="1"/>
</dbReference>
<evidence type="ECO:0000313" key="9">
    <source>
        <dbReference type="EMBL" id="CUN46415.1"/>
    </source>
</evidence>
<feature type="transmembrane region" description="Helical" evidence="7">
    <location>
        <begin position="168"/>
        <end position="189"/>
    </location>
</feature>
<feature type="transmembrane region" description="Helical" evidence="7">
    <location>
        <begin position="71"/>
        <end position="91"/>
    </location>
</feature>
<accession>A0A173X706</accession>
<dbReference type="AlphaFoldDB" id="A0A173X706"/>
<organism evidence="9 10">
    <name type="scientific">Collinsella aerofaciens</name>
    <dbReference type="NCBI Taxonomy" id="74426"/>
    <lineage>
        <taxon>Bacteria</taxon>
        <taxon>Bacillati</taxon>
        <taxon>Actinomycetota</taxon>
        <taxon>Coriobacteriia</taxon>
        <taxon>Coriobacteriales</taxon>
        <taxon>Coriobacteriaceae</taxon>
        <taxon>Collinsella</taxon>
    </lineage>
</organism>
<evidence type="ECO:0000256" key="7">
    <source>
        <dbReference type="SAM" id="Phobius"/>
    </source>
</evidence>
<evidence type="ECO:0000313" key="10">
    <source>
        <dbReference type="Proteomes" id="UP000095468"/>
    </source>
</evidence>
<gene>
    <name evidence="9" type="ORF">ERS852381_00233</name>
</gene>
<feature type="region of interest" description="Disordered" evidence="6">
    <location>
        <begin position="302"/>
        <end position="335"/>
    </location>
</feature>
<evidence type="ECO:0000256" key="4">
    <source>
        <dbReference type="ARBA" id="ARBA00022989"/>
    </source>
</evidence>
<dbReference type="PANTHER" id="PTHR33545:SF5">
    <property type="entry name" value="UPF0750 MEMBRANE PROTEIN YITT"/>
    <property type="match status" value="1"/>
</dbReference>
<dbReference type="InterPro" id="IPR015867">
    <property type="entry name" value="N-reg_PII/ATP_PRibTrfase_C"/>
</dbReference>
<dbReference type="RefSeq" id="WP_055285259.1">
    <property type="nucleotide sequence ID" value="NZ_CYYP01000002.1"/>
</dbReference>
<evidence type="ECO:0000256" key="2">
    <source>
        <dbReference type="ARBA" id="ARBA00022475"/>
    </source>
</evidence>
<evidence type="ECO:0000256" key="6">
    <source>
        <dbReference type="SAM" id="MobiDB-lite"/>
    </source>
</evidence>
<dbReference type="GO" id="GO:0005886">
    <property type="term" value="C:plasma membrane"/>
    <property type="evidence" value="ECO:0007669"/>
    <property type="project" value="UniProtKB-SubCell"/>
</dbReference>
<dbReference type="PIRSF" id="PIRSF006483">
    <property type="entry name" value="Membrane_protein_YitT"/>
    <property type="match status" value="1"/>
</dbReference>
<protein>
    <submittedName>
        <fullName evidence="9">Uncharacterized BCR, YitT family COG1284</fullName>
    </submittedName>
</protein>
<evidence type="ECO:0000256" key="1">
    <source>
        <dbReference type="ARBA" id="ARBA00004651"/>
    </source>
</evidence>
<keyword evidence="4 7" id="KW-1133">Transmembrane helix</keyword>
<dbReference type="Proteomes" id="UP000095468">
    <property type="component" value="Unassembled WGS sequence"/>
</dbReference>
<evidence type="ECO:0000256" key="3">
    <source>
        <dbReference type="ARBA" id="ARBA00022692"/>
    </source>
</evidence>
<name>A0A173X706_9ACTN</name>
<dbReference type="InterPro" id="IPR019264">
    <property type="entry name" value="DUF2179"/>
</dbReference>
<dbReference type="Pfam" id="PF02588">
    <property type="entry name" value="YitT_membrane"/>
    <property type="match status" value="1"/>
</dbReference>
<dbReference type="InterPro" id="IPR051461">
    <property type="entry name" value="UPF0750_membrane"/>
</dbReference>
<feature type="compositionally biased region" description="Polar residues" evidence="6">
    <location>
        <begin position="321"/>
        <end position="335"/>
    </location>
</feature>
<keyword evidence="5 7" id="KW-0472">Membrane</keyword>
<dbReference type="InterPro" id="IPR003740">
    <property type="entry name" value="YitT"/>
</dbReference>
<reference evidence="9 10" key="1">
    <citation type="submission" date="2015-09" db="EMBL/GenBank/DDBJ databases">
        <authorList>
            <consortium name="Pathogen Informatics"/>
        </authorList>
    </citation>
    <scope>NUCLEOTIDE SEQUENCE [LARGE SCALE GENOMIC DNA]</scope>
    <source>
        <strain evidence="9 10">2789STDY5608823</strain>
    </source>
</reference>
<feature type="domain" description="DUF2179" evidence="8">
    <location>
        <begin position="238"/>
        <end position="291"/>
    </location>
</feature>
<dbReference type="PANTHER" id="PTHR33545">
    <property type="entry name" value="UPF0750 MEMBRANE PROTEIN YITT-RELATED"/>
    <property type="match status" value="1"/>
</dbReference>
<proteinExistence type="predicted"/>
<keyword evidence="3 7" id="KW-0812">Transmembrane</keyword>
<feature type="transmembrane region" description="Helical" evidence="7">
    <location>
        <begin position="126"/>
        <end position="147"/>
    </location>
</feature>